<feature type="domain" description="HTH LytTR-type" evidence="3">
    <location>
        <begin position="227"/>
        <end position="330"/>
    </location>
</feature>
<evidence type="ECO:0000259" key="3">
    <source>
        <dbReference type="PROSITE" id="PS50930"/>
    </source>
</evidence>
<proteinExistence type="predicted"/>
<dbReference type="Pfam" id="PF04397">
    <property type="entry name" value="LytTR"/>
    <property type="match status" value="1"/>
</dbReference>
<feature type="transmembrane region" description="Helical" evidence="2">
    <location>
        <begin position="133"/>
        <end position="150"/>
    </location>
</feature>
<organism evidence="4 5">
    <name type="scientific">Roseateles chitinivorans</name>
    <dbReference type="NCBI Taxonomy" id="2917965"/>
    <lineage>
        <taxon>Bacteria</taxon>
        <taxon>Pseudomonadati</taxon>
        <taxon>Pseudomonadota</taxon>
        <taxon>Betaproteobacteria</taxon>
        <taxon>Burkholderiales</taxon>
        <taxon>Sphaerotilaceae</taxon>
        <taxon>Roseateles</taxon>
    </lineage>
</organism>
<dbReference type="GO" id="GO:0003677">
    <property type="term" value="F:DNA binding"/>
    <property type="evidence" value="ECO:0007669"/>
    <property type="project" value="InterPro"/>
</dbReference>
<evidence type="ECO:0000256" key="1">
    <source>
        <dbReference type="SAM" id="MobiDB-lite"/>
    </source>
</evidence>
<evidence type="ECO:0000313" key="5">
    <source>
        <dbReference type="Proteomes" id="UP000231501"/>
    </source>
</evidence>
<keyword evidence="2" id="KW-0472">Membrane</keyword>
<dbReference type="InterPro" id="IPR046947">
    <property type="entry name" value="LytR-like"/>
</dbReference>
<dbReference type="GO" id="GO:0000156">
    <property type="term" value="F:phosphorelay response regulator activity"/>
    <property type="evidence" value="ECO:0007669"/>
    <property type="project" value="InterPro"/>
</dbReference>
<dbReference type="InterPro" id="IPR012379">
    <property type="entry name" value="LytTR_MHYE"/>
</dbReference>
<dbReference type="Proteomes" id="UP000231501">
    <property type="component" value="Unassembled WGS sequence"/>
</dbReference>
<keyword evidence="5" id="KW-1185">Reference proteome</keyword>
<dbReference type="PANTHER" id="PTHR37299:SF1">
    <property type="entry name" value="STAGE 0 SPORULATION PROTEIN A HOMOLOG"/>
    <property type="match status" value="1"/>
</dbReference>
<dbReference type="PANTHER" id="PTHR37299">
    <property type="entry name" value="TRANSCRIPTIONAL REGULATOR-RELATED"/>
    <property type="match status" value="1"/>
</dbReference>
<protein>
    <submittedName>
        <fullName evidence="4">LytTR family transcriptional regulator</fullName>
    </submittedName>
</protein>
<feature type="region of interest" description="Disordered" evidence="1">
    <location>
        <begin position="1"/>
        <end position="33"/>
    </location>
</feature>
<evidence type="ECO:0000256" key="2">
    <source>
        <dbReference type="SAM" id="Phobius"/>
    </source>
</evidence>
<evidence type="ECO:0000313" key="4">
    <source>
        <dbReference type="EMBL" id="PIM53753.1"/>
    </source>
</evidence>
<feature type="compositionally biased region" description="Basic and acidic residues" evidence="1">
    <location>
        <begin position="13"/>
        <end position="22"/>
    </location>
</feature>
<sequence length="330" mass="37523">MPGAGAGTECDEPPPRGDDSPRPRGGRPSPPRRARLHCAAMTEDKWLQLYLTHRRWAERGAWAFLLLGSAIGNTITTNLDIRRAGLAFEVWEPAVWEFSSAILWLILIPWILRAADTRPLRWGLLRRHLPWHLLFALITSLAHVLGMVALRKLAYATQDARYDFGNWPLELAYEALKDVRSYAFILLIAGAYRLFVWRWQGEASVPAPAPSAEPAPAPVPAALPERLLVKKLGKEFLLPMDEIEWVQACGNYVNLHRQSHDYPLRSSLGAFEQRLDPAAFVRVHRSYLVRLRLIEAIEPTESGDAHLRLRDGSRVPCSRTYLERLRQRLV</sequence>
<feature type="transmembrane region" description="Helical" evidence="2">
    <location>
        <begin position="93"/>
        <end position="112"/>
    </location>
</feature>
<dbReference type="PIRSF" id="PIRSF031767">
    <property type="entry name" value="MHYE_LytTR"/>
    <property type="match status" value="1"/>
</dbReference>
<feature type="transmembrane region" description="Helical" evidence="2">
    <location>
        <begin position="61"/>
        <end position="81"/>
    </location>
</feature>
<dbReference type="InterPro" id="IPR007492">
    <property type="entry name" value="LytTR_DNA-bd_dom"/>
</dbReference>
<reference evidence="4 5" key="1">
    <citation type="submission" date="2017-11" db="EMBL/GenBank/DDBJ databases">
        <title>Draft genome sequence of Mitsuaria sp. HWN-4.</title>
        <authorList>
            <person name="Gundlapally S.R."/>
        </authorList>
    </citation>
    <scope>NUCLEOTIDE SEQUENCE [LARGE SCALE GENOMIC DNA]</scope>
    <source>
        <strain evidence="4 5">HWN-4</strain>
    </source>
</reference>
<dbReference type="EMBL" id="PEOG01000017">
    <property type="protein sequence ID" value="PIM53753.1"/>
    <property type="molecule type" value="Genomic_DNA"/>
</dbReference>
<comment type="caution">
    <text evidence="4">The sequence shown here is derived from an EMBL/GenBank/DDBJ whole genome shotgun (WGS) entry which is preliminary data.</text>
</comment>
<name>A0A2G9CBH5_9BURK</name>
<dbReference type="PROSITE" id="PS50930">
    <property type="entry name" value="HTH_LYTTR"/>
    <property type="match status" value="1"/>
</dbReference>
<gene>
    <name evidence="4" type="ORF">CS062_07975</name>
</gene>
<keyword evidence="2" id="KW-1133">Transmembrane helix</keyword>
<dbReference type="SMART" id="SM00850">
    <property type="entry name" value="LytTR"/>
    <property type="match status" value="1"/>
</dbReference>
<accession>A0A2G9CBH5</accession>
<keyword evidence="2" id="KW-0812">Transmembrane</keyword>
<dbReference type="AlphaFoldDB" id="A0A2G9CBH5"/>
<dbReference type="Gene3D" id="2.40.50.1020">
    <property type="entry name" value="LytTr DNA-binding domain"/>
    <property type="match status" value="1"/>
</dbReference>
<feature type="transmembrane region" description="Helical" evidence="2">
    <location>
        <begin position="179"/>
        <end position="196"/>
    </location>
</feature>